<evidence type="ECO:0000256" key="1">
    <source>
        <dbReference type="ARBA" id="ARBA00004651"/>
    </source>
</evidence>
<dbReference type="InterPro" id="IPR006707">
    <property type="entry name" value="T7SS_EccD"/>
</dbReference>
<feature type="transmembrane region" description="Helical" evidence="7">
    <location>
        <begin position="224"/>
        <end position="242"/>
    </location>
</feature>
<evidence type="ECO:0000256" key="7">
    <source>
        <dbReference type="SAM" id="Phobius"/>
    </source>
</evidence>
<feature type="transmembrane region" description="Helical" evidence="7">
    <location>
        <begin position="172"/>
        <end position="192"/>
    </location>
</feature>
<reference evidence="9 10" key="1">
    <citation type="submission" date="2019-06" db="EMBL/GenBank/DDBJ databases">
        <title>Rhodococcus spaelei sp. nov., isolated from a cave.</title>
        <authorList>
            <person name="Lee S.D."/>
        </authorList>
    </citation>
    <scope>NUCLEOTIDE SEQUENCE [LARGE SCALE GENOMIC DNA]</scope>
    <source>
        <strain evidence="9 10">C9-5</strain>
    </source>
</reference>
<dbReference type="RefSeq" id="WP_142100212.1">
    <property type="nucleotide sequence ID" value="NZ_VIGH01000005.1"/>
</dbReference>
<dbReference type="InterPro" id="IPR024962">
    <property type="entry name" value="YukD-like"/>
</dbReference>
<sequence length="489" mass="48681">MTDNLGAIAGTTAGRRSARTDLCRLTVLTDQTQVDLALPFGVPLALILPGIVDMIEMHGASDDHTSTRSTTEATEWVLSRIGQAPLSSTLSLDEHGILDGDLLVLHSATTRAPAPLFDDLMHNVAAIDAQNFRRWTPATARATGIATASTAILAGSMALLRSRAESESLVGAFAALVVAALLLTAGVVVSRVYGDRPSATALCGFALPVAATAGALLVPGHLGAANLLLGSVTCAAAAILAMRTSGVGLALCTATAAGSLLAGAAAAVGAATELPTDSIGAGVVAAALAGLAVAPRLAMLLAKLPLPPVPAPGSPLDAEELDEAAPGPLPSFVGLEAKAAQARQYLTGLVVATAVTATGGALLAAGTFTDGGIYWPGTVLAVVCATVLMLRGRAYASAAQAVPLISSGAAILVALLVGAAVTSPGQAPAVFAVAVLGVCAAMALGVLAPNHTFSPVLRRCVELLDYAAIAAVIPLVCWVSGLFATMRGL</sequence>
<evidence type="ECO:0000313" key="9">
    <source>
        <dbReference type="EMBL" id="TQF68864.1"/>
    </source>
</evidence>
<feature type="transmembrane region" description="Helical" evidence="7">
    <location>
        <begin position="249"/>
        <end position="272"/>
    </location>
</feature>
<gene>
    <name evidence="9" type="primary">eccD</name>
    <name evidence="9" type="ORF">FK531_13830</name>
</gene>
<proteinExistence type="inferred from homology"/>
<feature type="domain" description="EccD-like transmembrane" evidence="8">
    <location>
        <begin position="140"/>
        <end position="489"/>
    </location>
</feature>
<feature type="transmembrane region" description="Helical" evidence="7">
    <location>
        <begin position="142"/>
        <end position="160"/>
    </location>
</feature>
<dbReference type="Gene3D" id="3.10.20.90">
    <property type="entry name" value="Phosphatidylinositol 3-kinase Catalytic Subunit, Chain A, domain 1"/>
    <property type="match status" value="1"/>
</dbReference>
<dbReference type="EMBL" id="VIGH01000005">
    <property type="protein sequence ID" value="TQF68864.1"/>
    <property type="molecule type" value="Genomic_DNA"/>
</dbReference>
<feature type="transmembrane region" description="Helical" evidence="7">
    <location>
        <begin position="345"/>
        <end position="366"/>
    </location>
</feature>
<dbReference type="OrthoDB" id="4156660at2"/>
<feature type="transmembrane region" description="Helical" evidence="7">
    <location>
        <begin position="372"/>
        <end position="390"/>
    </location>
</feature>
<comment type="caution">
    <text evidence="9">The sequence shown here is derived from an EMBL/GenBank/DDBJ whole genome shotgun (WGS) entry which is preliminary data.</text>
</comment>
<evidence type="ECO:0000256" key="2">
    <source>
        <dbReference type="ARBA" id="ARBA00006162"/>
    </source>
</evidence>
<accession>A0A541B984</accession>
<comment type="similarity">
    <text evidence="2">Belongs to the EccD/Snm4 family.</text>
</comment>
<keyword evidence="4 7" id="KW-0812">Transmembrane</keyword>
<feature type="transmembrane region" description="Helical" evidence="7">
    <location>
        <begin position="199"/>
        <end position="218"/>
    </location>
</feature>
<comment type="subcellular location">
    <subcellularLocation>
        <location evidence="1">Cell membrane</location>
        <topology evidence="1">Multi-pass membrane protein</topology>
    </subcellularLocation>
</comment>
<keyword evidence="10" id="KW-1185">Reference proteome</keyword>
<keyword evidence="6 7" id="KW-0472">Membrane</keyword>
<feature type="transmembrane region" description="Helical" evidence="7">
    <location>
        <begin position="427"/>
        <end position="448"/>
    </location>
</feature>
<dbReference type="InterPro" id="IPR044049">
    <property type="entry name" value="EccD_transm"/>
</dbReference>
<evidence type="ECO:0000256" key="3">
    <source>
        <dbReference type="ARBA" id="ARBA00022475"/>
    </source>
</evidence>
<dbReference type="Pfam" id="PF19053">
    <property type="entry name" value="EccD"/>
    <property type="match status" value="1"/>
</dbReference>
<keyword evidence="3" id="KW-1003">Cell membrane</keyword>
<feature type="transmembrane region" description="Helical" evidence="7">
    <location>
        <begin position="278"/>
        <end position="298"/>
    </location>
</feature>
<evidence type="ECO:0000256" key="5">
    <source>
        <dbReference type="ARBA" id="ARBA00022989"/>
    </source>
</evidence>
<name>A0A541B984_9NOCA</name>
<dbReference type="Pfam" id="PF08817">
    <property type="entry name" value="YukD"/>
    <property type="match status" value="1"/>
</dbReference>
<evidence type="ECO:0000256" key="6">
    <source>
        <dbReference type="ARBA" id="ARBA00023136"/>
    </source>
</evidence>
<evidence type="ECO:0000313" key="10">
    <source>
        <dbReference type="Proteomes" id="UP000316256"/>
    </source>
</evidence>
<keyword evidence="5 7" id="KW-1133">Transmembrane helix</keyword>
<feature type="transmembrane region" description="Helical" evidence="7">
    <location>
        <begin position="460"/>
        <end position="484"/>
    </location>
</feature>
<evidence type="ECO:0000259" key="8">
    <source>
        <dbReference type="Pfam" id="PF19053"/>
    </source>
</evidence>
<evidence type="ECO:0000256" key="4">
    <source>
        <dbReference type="ARBA" id="ARBA00022692"/>
    </source>
</evidence>
<organism evidence="9 10">
    <name type="scientific">Rhodococcus spelaei</name>
    <dbReference type="NCBI Taxonomy" id="2546320"/>
    <lineage>
        <taxon>Bacteria</taxon>
        <taxon>Bacillati</taxon>
        <taxon>Actinomycetota</taxon>
        <taxon>Actinomycetes</taxon>
        <taxon>Mycobacteriales</taxon>
        <taxon>Nocardiaceae</taxon>
        <taxon>Rhodococcus</taxon>
    </lineage>
</organism>
<feature type="transmembrane region" description="Helical" evidence="7">
    <location>
        <begin position="402"/>
        <end position="421"/>
    </location>
</feature>
<dbReference type="GO" id="GO:0005886">
    <property type="term" value="C:plasma membrane"/>
    <property type="evidence" value="ECO:0007669"/>
    <property type="project" value="UniProtKB-SubCell"/>
</dbReference>
<protein>
    <submittedName>
        <fullName evidence="9">Type VII secretion integral membrane protein EccD</fullName>
    </submittedName>
</protein>
<dbReference type="PIRSF" id="PIRSF017804">
    <property type="entry name" value="Secretion_EccD1"/>
    <property type="match status" value="1"/>
</dbReference>
<dbReference type="Proteomes" id="UP000316256">
    <property type="component" value="Unassembled WGS sequence"/>
</dbReference>
<dbReference type="NCBIfam" id="TIGR03920">
    <property type="entry name" value="T7SS_EccD"/>
    <property type="match status" value="1"/>
</dbReference>
<dbReference type="AlphaFoldDB" id="A0A541B984"/>